<dbReference type="InterPro" id="IPR036036">
    <property type="entry name" value="SOCS_box-like_dom_sf"/>
</dbReference>
<organism evidence="4 5">
    <name type="scientific">Nephila pilipes</name>
    <name type="common">Giant wood spider</name>
    <name type="synonym">Nephila maculata</name>
    <dbReference type="NCBI Taxonomy" id="299642"/>
    <lineage>
        <taxon>Eukaryota</taxon>
        <taxon>Metazoa</taxon>
        <taxon>Ecdysozoa</taxon>
        <taxon>Arthropoda</taxon>
        <taxon>Chelicerata</taxon>
        <taxon>Arachnida</taxon>
        <taxon>Araneae</taxon>
        <taxon>Araneomorphae</taxon>
        <taxon>Entelegynae</taxon>
        <taxon>Araneoidea</taxon>
        <taxon>Nephilidae</taxon>
        <taxon>Nephila</taxon>
    </lineage>
</organism>
<dbReference type="OrthoDB" id="6419934at2759"/>
<dbReference type="Pfam" id="PF07525">
    <property type="entry name" value="SOCS_box"/>
    <property type="match status" value="1"/>
</dbReference>
<feature type="domain" description="SOCS box" evidence="3">
    <location>
        <begin position="151"/>
        <end position="193"/>
    </location>
</feature>
<dbReference type="SMART" id="SM00969">
    <property type="entry name" value="SOCS_box"/>
    <property type="match status" value="1"/>
</dbReference>
<name>A0A8X6PTB6_NEPPI</name>
<evidence type="ECO:0000313" key="4">
    <source>
        <dbReference type="EMBL" id="GFT88166.1"/>
    </source>
</evidence>
<dbReference type="Gene3D" id="1.10.750.20">
    <property type="entry name" value="SOCS box"/>
    <property type="match status" value="1"/>
</dbReference>
<reference evidence="4" key="1">
    <citation type="submission" date="2020-08" db="EMBL/GenBank/DDBJ databases">
        <title>Multicomponent nature underlies the extraordinary mechanical properties of spider dragline silk.</title>
        <authorList>
            <person name="Kono N."/>
            <person name="Nakamura H."/>
            <person name="Mori M."/>
            <person name="Yoshida Y."/>
            <person name="Ohtoshi R."/>
            <person name="Malay A.D."/>
            <person name="Moran D.A.P."/>
            <person name="Tomita M."/>
            <person name="Numata K."/>
            <person name="Arakawa K."/>
        </authorList>
    </citation>
    <scope>NUCLEOTIDE SEQUENCE</scope>
</reference>
<evidence type="ECO:0000259" key="3">
    <source>
        <dbReference type="PROSITE" id="PS50225"/>
    </source>
</evidence>
<keyword evidence="1" id="KW-0833">Ubl conjugation pathway</keyword>
<dbReference type="GO" id="GO:0035556">
    <property type="term" value="P:intracellular signal transduction"/>
    <property type="evidence" value="ECO:0007669"/>
    <property type="project" value="InterPro"/>
</dbReference>
<dbReference type="CDD" id="cd03716">
    <property type="entry name" value="SOCS_ASB_like"/>
    <property type="match status" value="1"/>
</dbReference>
<dbReference type="InterPro" id="IPR001496">
    <property type="entry name" value="SOCS_box"/>
</dbReference>
<protein>
    <submittedName>
        <fullName evidence="4">SOCS box domain-containing protein</fullName>
    </submittedName>
</protein>
<dbReference type="SUPFAM" id="SSF158235">
    <property type="entry name" value="SOCS box-like"/>
    <property type="match status" value="1"/>
</dbReference>
<dbReference type="InterPro" id="IPR039147">
    <property type="entry name" value="ASB17"/>
</dbReference>
<dbReference type="EMBL" id="BMAW01073542">
    <property type="protein sequence ID" value="GFT88166.1"/>
    <property type="molecule type" value="Genomic_DNA"/>
</dbReference>
<gene>
    <name evidence="4" type="primary">AVEN_197028_1</name>
    <name evidence="4" type="ORF">NPIL_637561</name>
</gene>
<sequence length="193" mass="22639">MIFAFVASSVELDKRTYASDSYARLVWFAMETKGEPTTRCGSKLKKWTNYKNIRRSLEGLFVESSERSNHRFFLIMVIYPALYEFYFDEDSRSLIALQLLRRSVSDSFVTRDEMIGSLRRFSRNNIFMSKRTEMIFDNVNLIHPEITVPGPRSLQHLCRCSLRQRLADNYQLPKGTQNLGLPKVLKEYINLET</sequence>
<comment type="caution">
    <text evidence="4">The sequence shown here is derived from an EMBL/GenBank/DDBJ whole genome shotgun (WGS) entry which is preliminary data.</text>
</comment>
<accession>A0A8X6PTB6</accession>
<proteinExistence type="predicted"/>
<evidence type="ECO:0000256" key="1">
    <source>
        <dbReference type="ARBA" id="ARBA00022786"/>
    </source>
</evidence>
<dbReference type="PROSITE" id="PS50225">
    <property type="entry name" value="SOCS"/>
    <property type="match status" value="1"/>
</dbReference>
<dbReference type="Proteomes" id="UP000887013">
    <property type="component" value="Unassembled WGS sequence"/>
</dbReference>
<dbReference type="PANTHER" id="PTHR20966:SF2">
    <property type="entry name" value="ANKYRIN REPEAT AND SOCS BOX PROTEIN 17"/>
    <property type="match status" value="1"/>
</dbReference>
<keyword evidence="5" id="KW-1185">Reference proteome</keyword>
<evidence type="ECO:0000313" key="5">
    <source>
        <dbReference type="Proteomes" id="UP000887013"/>
    </source>
</evidence>
<dbReference type="PANTHER" id="PTHR20966">
    <property type="entry name" value="ANKYRIN REPEAT AND SOCS BOX PROTEIN 17"/>
    <property type="match status" value="1"/>
</dbReference>
<keyword evidence="2" id="KW-0040">ANK repeat</keyword>
<evidence type="ECO:0000256" key="2">
    <source>
        <dbReference type="ARBA" id="ARBA00023043"/>
    </source>
</evidence>
<dbReference type="AlphaFoldDB" id="A0A8X6PTB6"/>